<keyword evidence="2" id="KW-0201">Cytochrome c-type biogenesis</keyword>
<dbReference type="AlphaFoldDB" id="A0AAJ1VEZ0"/>
<organism evidence="6 7">
    <name type="scientific">Polaribacter sejongensis</name>
    <dbReference type="NCBI Taxonomy" id="985043"/>
    <lineage>
        <taxon>Bacteria</taxon>
        <taxon>Pseudomonadati</taxon>
        <taxon>Bacteroidota</taxon>
        <taxon>Flavobacteriia</taxon>
        <taxon>Flavobacteriales</taxon>
        <taxon>Flavobacteriaceae</taxon>
    </lineage>
</organism>
<dbReference type="SUPFAM" id="SSF52833">
    <property type="entry name" value="Thioredoxin-like"/>
    <property type="match status" value="1"/>
</dbReference>
<evidence type="ECO:0000259" key="5">
    <source>
        <dbReference type="PROSITE" id="PS51352"/>
    </source>
</evidence>
<dbReference type="GO" id="GO:0030313">
    <property type="term" value="C:cell envelope"/>
    <property type="evidence" value="ECO:0007669"/>
    <property type="project" value="UniProtKB-SubCell"/>
</dbReference>
<name>A0AAJ1VEZ0_9FLAO</name>
<evidence type="ECO:0000256" key="4">
    <source>
        <dbReference type="ARBA" id="ARBA00023284"/>
    </source>
</evidence>
<dbReference type="RefSeq" id="WP_165733899.1">
    <property type="nucleotide sequence ID" value="NZ_CP103460.1"/>
</dbReference>
<evidence type="ECO:0000256" key="3">
    <source>
        <dbReference type="ARBA" id="ARBA00023157"/>
    </source>
</evidence>
<evidence type="ECO:0000256" key="1">
    <source>
        <dbReference type="ARBA" id="ARBA00004196"/>
    </source>
</evidence>
<keyword evidence="4" id="KW-0676">Redox-active center</keyword>
<evidence type="ECO:0000256" key="2">
    <source>
        <dbReference type="ARBA" id="ARBA00022748"/>
    </source>
</evidence>
<dbReference type="InterPro" id="IPR013740">
    <property type="entry name" value="Redoxin"/>
</dbReference>
<sequence>MKKLLLLIAFTTILSCKPEIEKNIDYAIISGKIENTDSKTAIIYNQFTKNKIADITIAEDGTFRDTLKITTDLYALRQGKNSTELYLPKGSNLKIEYDATKKDSTLQLTGSYSAINKYLSDKVLVTKTATGDQKEMFLKDEADFKTHILKIKTAEEGLLSKASDIPEDFKQNELKNIHYNYLSILNNYAPYHGYYSKDRSFKTSENFLDELKNIDLENENDFLFSEGYRNIVSNSIAINATELAEKDSIANDIAYLTLTAKVESNQIKNKLLFDTAKYGITYTDNLDEFYTLFANNSTDEENNKTITTAYNKLKALAKGSISPKFVDYENNAGGTTSLDDLKGKYLYLDIWATWCGPCIAEIPSLKKLEKEYHGKNIEFISISIDKTKDHEKWKKMIVDKELKGIQLFADNNWESKFVEEYMIKGIPRFILIDPQGNIVNANAPRPSDEKLVETLQSFEL</sequence>
<evidence type="ECO:0000313" key="7">
    <source>
        <dbReference type="Proteomes" id="UP001228636"/>
    </source>
</evidence>
<proteinExistence type="predicted"/>
<dbReference type="PROSITE" id="PS51352">
    <property type="entry name" value="THIOREDOXIN_2"/>
    <property type="match status" value="1"/>
</dbReference>
<dbReference type="InterPro" id="IPR036249">
    <property type="entry name" value="Thioredoxin-like_sf"/>
</dbReference>
<protein>
    <submittedName>
        <fullName evidence="6">TlpA disulfide reductase family protein</fullName>
    </submittedName>
</protein>
<dbReference type="EMBL" id="JAUFQH010000003">
    <property type="protein sequence ID" value="MDN3618463.1"/>
    <property type="molecule type" value="Genomic_DNA"/>
</dbReference>
<dbReference type="Pfam" id="PF08534">
    <property type="entry name" value="Redoxin"/>
    <property type="match status" value="1"/>
</dbReference>
<comment type="caution">
    <text evidence="6">The sequence shown here is derived from an EMBL/GenBank/DDBJ whole genome shotgun (WGS) entry which is preliminary data.</text>
</comment>
<dbReference type="PANTHER" id="PTHR42852">
    <property type="entry name" value="THIOL:DISULFIDE INTERCHANGE PROTEIN DSBE"/>
    <property type="match status" value="1"/>
</dbReference>
<dbReference type="GO" id="GO:0017004">
    <property type="term" value="P:cytochrome complex assembly"/>
    <property type="evidence" value="ECO:0007669"/>
    <property type="project" value="UniProtKB-KW"/>
</dbReference>
<dbReference type="PANTHER" id="PTHR42852:SF6">
    <property type="entry name" value="THIOL:DISULFIDE INTERCHANGE PROTEIN DSBE"/>
    <property type="match status" value="1"/>
</dbReference>
<dbReference type="Proteomes" id="UP001228636">
    <property type="component" value="Unassembled WGS sequence"/>
</dbReference>
<feature type="domain" description="Thioredoxin" evidence="5">
    <location>
        <begin position="316"/>
        <end position="460"/>
    </location>
</feature>
<dbReference type="CDD" id="cd02966">
    <property type="entry name" value="TlpA_like_family"/>
    <property type="match status" value="1"/>
</dbReference>
<accession>A0AAJ1VEZ0</accession>
<reference evidence="6 7" key="1">
    <citation type="journal article" date="2014" name="Int. J. Syst. Evol. Microbiol.">
        <title>Complete genome sequence of Corynebacterium casei LMG S-19264T (=DSM 44701T), isolated from a smear-ripened cheese.</title>
        <authorList>
            <consortium name="US DOE Joint Genome Institute (JGI-PGF)"/>
            <person name="Walter F."/>
            <person name="Albersmeier A."/>
            <person name="Kalinowski J."/>
            <person name="Ruckert C."/>
        </authorList>
    </citation>
    <scope>NUCLEOTIDE SEQUENCE [LARGE SCALE GENOMIC DNA]</scope>
    <source>
        <strain evidence="6 7">CECT 8670</strain>
    </source>
</reference>
<evidence type="ECO:0000313" key="6">
    <source>
        <dbReference type="EMBL" id="MDN3618463.1"/>
    </source>
</evidence>
<keyword evidence="3" id="KW-1015">Disulfide bond</keyword>
<comment type="subcellular location">
    <subcellularLocation>
        <location evidence="1">Cell envelope</location>
    </subcellularLocation>
</comment>
<dbReference type="GO" id="GO:0016491">
    <property type="term" value="F:oxidoreductase activity"/>
    <property type="evidence" value="ECO:0007669"/>
    <property type="project" value="InterPro"/>
</dbReference>
<dbReference type="InterPro" id="IPR013766">
    <property type="entry name" value="Thioredoxin_domain"/>
</dbReference>
<gene>
    <name evidence="6" type="ORF">QWY81_03205</name>
</gene>
<dbReference type="Gene3D" id="3.40.30.10">
    <property type="entry name" value="Glutaredoxin"/>
    <property type="match status" value="1"/>
</dbReference>
<dbReference type="InterPro" id="IPR050553">
    <property type="entry name" value="Thioredoxin_ResA/DsbE_sf"/>
</dbReference>
<dbReference type="PROSITE" id="PS51257">
    <property type="entry name" value="PROKAR_LIPOPROTEIN"/>
    <property type="match status" value="1"/>
</dbReference>